<dbReference type="AlphaFoldDB" id="A0A540WSY1"/>
<dbReference type="OrthoDB" id="9802352at2"/>
<name>A0A540WSY1_9BACT</name>
<sequence length="664" mass="72641">MNLPLPHSWQAANQRQLAAALAVVRARLLQHALVQQEGPPEQVRDVEAALAALTEAESTMPAPSALESLCDAFRLSAFERDILLCCASLELGTGFGPLFAAMNGDPRRTWPTFGLALAALPGAHWSALTPVAALRRWELVSLAPGEQLTTSPLRIDERILHYLAGLSYLDRRLQEFLTPVPVPGALPPSHQELAERLRRLWEREPPAGAPSPVVQLCGVEPEGAQAIASAACASLGLQLHVARAGLLPSGAEERATLARLWEREALLLGSGLLLECDESTGAEALRLATAFAERLQGMVLISAREPLRLRHRASLQLDVKRPTRGEQQVLWMQALGSEAAVPLNGALERVTTQFDLPLRSIRAASLEVHERGPFQEEASLGAALWAACRVQSRPRLEELAQRLEPMAGWDDLVMPADKKAILREICASVRQRTRVYETWGFAARGMRGLGISALFSGASGTGKTMAAEVLALELGLDVYRIDLSQVVSKYIGETEKNLRRVFDAAQEGGAILLFDEADALFGKRTEVRDSHDRYANIEVSYLLQQMEAYSGLAILTTNMKDALDTAFLRRLRFVLQFPFPDAAQRAEIWRRMFPAATPTEGLDMTRLARLSVTGGNIRTIALNAAFLAADANEPVRMGHLQRAVRSEFSKLDKPLAEAEVSGWT</sequence>
<protein>
    <submittedName>
        <fullName evidence="5">ATP-binding protein</fullName>
    </submittedName>
</protein>
<dbReference type="RefSeq" id="WP_141646221.1">
    <property type="nucleotide sequence ID" value="NZ_VIFM01000157.1"/>
</dbReference>
<dbReference type="PANTHER" id="PTHR23073">
    <property type="entry name" value="26S PROTEASOME REGULATORY SUBUNIT"/>
    <property type="match status" value="1"/>
</dbReference>
<gene>
    <name evidence="5" type="ORF">FJV41_31105</name>
</gene>
<dbReference type="Pfam" id="PF00004">
    <property type="entry name" value="AAA"/>
    <property type="match status" value="1"/>
</dbReference>
<dbReference type="InterPro" id="IPR054472">
    <property type="entry name" value="WHD"/>
</dbReference>
<keyword evidence="6" id="KW-1185">Reference proteome</keyword>
<dbReference type="SMART" id="SM00382">
    <property type="entry name" value="AAA"/>
    <property type="match status" value="1"/>
</dbReference>
<evidence type="ECO:0000256" key="1">
    <source>
        <dbReference type="ARBA" id="ARBA00006914"/>
    </source>
</evidence>
<accession>A0A540WSY1</accession>
<comment type="caution">
    <text evidence="5">The sequence shown here is derived from an EMBL/GenBank/DDBJ whole genome shotgun (WGS) entry which is preliminary data.</text>
</comment>
<evidence type="ECO:0000256" key="2">
    <source>
        <dbReference type="ARBA" id="ARBA00022741"/>
    </source>
</evidence>
<reference evidence="5 6" key="1">
    <citation type="submission" date="2019-06" db="EMBL/GenBank/DDBJ databases">
        <authorList>
            <person name="Livingstone P."/>
            <person name="Whitworth D."/>
        </authorList>
    </citation>
    <scope>NUCLEOTIDE SEQUENCE [LARGE SCALE GENOMIC DNA]</scope>
    <source>
        <strain evidence="5 6">AM401</strain>
    </source>
</reference>
<organism evidence="5 6">
    <name type="scientific">Myxococcus llanfairpwllgwyngyllgogerychwyrndrobwllllantysiliogogogochensis</name>
    <dbReference type="NCBI Taxonomy" id="2590453"/>
    <lineage>
        <taxon>Bacteria</taxon>
        <taxon>Pseudomonadati</taxon>
        <taxon>Myxococcota</taxon>
        <taxon>Myxococcia</taxon>
        <taxon>Myxococcales</taxon>
        <taxon>Cystobacterineae</taxon>
        <taxon>Myxococcaceae</taxon>
        <taxon>Myxococcus</taxon>
    </lineage>
</organism>
<evidence type="ECO:0000313" key="5">
    <source>
        <dbReference type="EMBL" id="TQF12060.1"/>
    </source>
</evidence>
<dbReference type="InterPro" id="IPR003593">
    <property type="entry name" value="AAA+_ATPase"/>
</dbReference>
<feature type="domain" description="AAA+ ATPase" evidence="4">
    <location>
        <begin position="449"/>
        <end position="581"/>
    </location>
</feature>
<dbReference type="InterPro" id="IPR050221">
    <property type="entry name" value="26S_Proteasome_ATPase"/>
</dbReference>
<keyword evidence="2" id="KW-0547">Nucleotide-binding</keyword>
<dbReference type="CDD" id="cd19481">
    <property type="entry name" value="RecA-like_protease"/>
    <property type="match status" value="1"/>
</dbReference>
<dbReference type="SUPFAM" id="SSF52540">
    <property type="entry name" value="P-loop containing nucleoside triphosphate hydrolases"/>
    <property type="match status" value="1"/>
</dbReference>
<keyword evidence="3 5" id="KW-0067">ATP-binding</keyword>
<evidence type="ECO:0000313" key="6">
    <source>
        <dbReference type="Proteomes" id="UP000315369"/>
    </source>
</evidence>
<dbReference type="InterPro" id="IPR003959">
    <property type="entry name" value="ATPase_AAA_core"/>
</dbReference>
<evidence type="ECO:0000259" key="4">
    <source>
        <dbReference type="SMART" id="SM00382"/>
    </source>
</evidence>
<dbReference type="Proteomes" id="UP000315369">
    <property type="component" value="Unassembled WGS sequence"/>
</dbReference>
<dbReference type="Pfam" id="PF22977">
    <property type="entry name" value="WHD"/>
    <property type="match status" value="1"/>
</dbReference>
<dbReference type="GO" id="GO:0016887">
    <property type="term" value="F:ATP hydrolysis activity"/>
    <property type="evidence" value="ECO:0007669"/>
    <property type="project" value="InterPro"/>
</dbReference>
<dbReference type="EMBL" id="VIFM01000157">
    <property type="protein sequence ID" value="TQF12060.1"/>
    <property type="molecule type" value="Genomic_DNA"/>
</dbReference>
<dbReference type="GO" id="GO:0005524">
    <property type="term" value="F:ATP binding"/>
    <property type="evidence" value="ECO:0007669"/>
    <property type="project" value="UniProtKB-KW"/>
</dbReference>
<dbReference type="Gene3D" id="3.40.50.300">
    <property type="entry name" value="P-loop containing nucleotide triphosphate hydrolases"/>
    <property type="match status" value="1"/>
</dbReference>
<dbReference type="InterPro" id="IPR027417">
    <property type="entry name" value="P-loop_NTPase"/>
</dbReference>
<comment type="similarity">
    <text evidence="1">Belongs to the AAA ATPase family.</text>
</comment>
<proteinExistence type="inferred from homology"/>
<evidence type="ECO:0000256" key="3">
    <source>
        <dbReference type="ARBA" id="ARBA00022840"/>
    </source>
</evidence>